<keyword evidence="3" id="KW-1185">Reference proteome</keyword>
<dbReference type="OrthoDB" id="10262193at2759"/>
<evidence type="ECO:0000313" key="2">
    <source>
        <dbReference type="EMBL" id="KAF7505774.1"/>
    </source>
</evidence>
<protein>
    <recommendedName>
        <fullName evidence="4">GH26 domain-containing protein</fullName>
    </recommendedName>
</protein>
<dbReference type="Proteomes" id="UP000606974">
    <property type="component" value="Unassembled WGS sequence"/>
</dbReference>
<evidence type="ECO:0000313" key="3">
    <source>
        <dbReference type="Proteomes" id="UP000606974"/>
    </source>
</evidence>
<proteinExistence type="predicted"/>
<name>A0A8H7ADZ9_9EURO</name>
<gene>
    <name evidence="2" type="ORF">GJ744_000445</name>
</gene>
<dbReference type="EMBL" id="JAACFV010000101">
    <property type="protein sequence ID" value="KAF7505774.1"/>
    <property type="molecule type" value="Genomic_DNA"/>
</dbReference>
<reference evidence="2" key="1">
    <citation type="submission" date="2020-02" db="EMBL/GenBank/DDBJ databases">
        <authorList>
            <person name="Palmer J.M."/>
        </authorList>
    </citation>
    <scope>NUCLEOTIDE SEQUENCE</scope>
    <source>
        <strain evidence="2">EPUS1.4</strain>
        <tissue evidence="2">Thallus</tissue>
    </source>
</reference>
<accession>A0A8H7ADZ9</accession>
<dbReference type="Gene3D" id="3.20.20.80">
    <property type="entry name" value="Glycosidases"/>
    <property type="match status" value="2"/>
</dbReference>
<evidence type="ECO:0008006" key="4">
    <source>
        <dbReference type="Google" id="ProtNLM"/>
    </source>
</evidence>
<evidence type="ECO:0000256" key="1">
    <source>
        <dbReference type="SAM" id="SignalP"/>
    </source>
</evidence>
<dbReference type="AlphaFoldDB" id="A0A8H7ADZ9"/>
<comment type="caution">
    <text evidence="2">The sequence shown here is derived from an EMBL/GenBank/DDBJ whole genome shotgun (WGS) entry which is preliminary data.</text>
</comment>
<feature type="signal peptide" evidence="1">
    <location>
        <begin position="1"/>
        <end position="17"/>
    </location>
</feature>
<feature type="chain" id="PRO_5034835458" description="GH26 domain-containing protein" evidence="1">
    <location>
        <begin position="18"/>
        <end position="349"/>
    </location>
</feature>
<keyword evidence="1" id="KW-0732">Signal</keyword>
<sequence>MWFSFLILAVLLARVLAVFDIDCSPNAVGICYSVWHSLGFTGTQPPDITEIENGRGSFAGRTAWHFWGRPDGGYYGGGDRSVLKRHFSQLSDAKIDFIVIDATNLQGYGNYFPGLFTEPSDGLLDEMKLQRATGKPTPHVVFWVRTGKADSDPTAVGRFVLDRYYKNPDFSDFWVTLSGKPLLVTTDTLPDKLAQNFTLRKMWGLQGRLAEGEWSFLQNAPQNVGMKDGVPEQVSVSTAKQADYMTNKATATPRKQGKTYQLQWQRAFDVRPKVTILTWWNEWMAQRQADDASGNPQFVDNYDREYSRDIEPQDPTQCNSHGSIYLTWTKAYVSAYKSNQTLPRNLTGY</sequence>
<organism evidence="2 3">
    <name type="scientific">Endocarpon pusillum</name>
    <dbReference type="NCBI Taxonomy" id="364733"/>
    <lineage>
        <taxon>Eukaryota</taxon>
        <taxon>Fungi</taxon>
        <taxon>Dikarya</taxon>
        <taxon>Ascomycota</taxon>
        <taxon>Pezizomycotina</taxon>
        <taxon>Eurotiomycetes</taxon>
        <taxon>Chaetothyriomycetidae</taxon>
        <taxon>Verrucariales</taxon>
        <taxon>Verrucariaceae</taxon>
        <taxon>Endocarpon</taxon>
    </lineage>
</organism>